<gene>
    <name evidence="1" type="ORF">CLCR_03763</name>
</gene>
<keyword evidence="2" id="KW-1185">Reference proteome</keyword>
<dbReference type="AlphaFoldDB" id="A0A1C1CGK3"/>
<dbReference type="Proteomes" id="UP000094526">
    <property type="component" value="Unassembled WGS sequence"/>
</dbReference>
<comment type="caution">
    <text evidence="1">The sequence shown here is derived from an EMBL/GenBank/DDBJ whole genome shotgun (WGS) entry which is preliminary data.</text>
</comment>
<protein>
    <submittedName>
        <fullName evidence="1">Uncharacterized protein</fullName>
    </submittedName>
</protein>
<name>A0A1C1CGK3_9EURO</name>
<dbReference type="EMBL" id="LGRB01000013">
    <property type="protein sequence ID" value="OCT47639.1"/>
    <property type="molecule type" value="Genomic_DNA"/>
</dbReference>
<reference evidence="2" key="1">
    <citation type="submission" date="2015-07" db="EMBL/GenBank/DDBJ databases">
        <authorList>
            <person name="Teixeira M.M."/>
            <person name="Souza R.C."/>
            <person name="Almeida L.G."/>
            <person name="Vicente V.A."/>
            <person name="de Hoog S."/>
            <person name="Bocca A.L."/>
            <person name="de Almeida S.R."/>
            <person name="Vasconcelos A.T."/>
            <person name="Felipe M.S."/>
        </authorList>
    </citation>
    <scope>NUCLEOTIDE SEQUENCE [LARGE SCALE GENOMIC DNA]</scope>
    <source>
        <strain evidence="2">KSF</strain>
    </source>
</reference>
<evidence type="ECO:0000313" key="2">
    <source>
        <dbReference type="Proteomes" id="UP000094526"/>
    </source>
</evidence>
<accession>A0A1C1CGK3</accession>
<dbReference type="VEuPathDB" id="FungiDB:CLCR_03763"/>
<evidence type="ECO:0000313" key="1">
    <source>
        <dbReference type="EMBL" id="OCT47639.1"/>
    </source>
</evidence>
<proteinExistence type="predicted"/>
<sequence>MSRSVVYTVLRTIERNALELKTKSEAFMRYQYTLDPRAEWERRCQATAQMLAVEALQPILSLAVTFMRNRDSTAGATNRETPQSRVLVVWYSVCPAPYDIDEGQRIHVAVIFLE</sequence>
<organism evidence="1 2">
    <name type="scientific">Cladophialophora carrionii</name>
    <dbReference type="NCBI Taxonomy" id="86049"/>
    <lineage>
        <taxon>Eukaryota</taxon>
        <taxon>Fungi</taxon>
        <taxon>Dikarya</taxon>
        <taxon>Ascomycota</taxon>
        <taxon>Pezizomycotina</taxon>
        <taxon>Eurotiomycetes</taxon>
        <taxon>Chaetothyriomycetidae</taxon>
        <taxon>Chaetothyriales</taxon>
        <taxon>Herpotrichiellaceae</taxon>
        <taxon>Cladophialophora</taxon>
    </lineage>
</organism>